<sequence length="179" mass="19358">MLSYQFIVLSLFSVSVSSIVSAKPLAACRNSSSNLKGAGPSIIDVNGFVHDSDPPAPFWRIQQTGQCGYMFKFADLANDNITLNRHGDNPVTIASVSDTGTDPSQQFQIERQIYNSNAPAGKRTGLCVQGDNAPFNLSTVSCGTGHAQTFKPSASAGRHPQTLSSRRRGYWFMINQNVL</sequence>
<dbReference type="Proteomes" id="UP000017559">
    <property type="component" value="Unassembled WGS sequence"/>
</dbReference>
<evidence type="ECO:0000313" key="3">
    <source>
        <dbReference type="Proteomes" id="UP000017559"/>
    </source>
</evidence>
<comment type="caution">
    <text evidence="2">The sequence shown here is derived from an EMBL/GenBank/DDBJ whole genome shotgun (WGS) entry which is preliminary data.</text>
</comment>
<dbReference type="HOGENOM" id="CLU_123130_0_0_1"/>
<dbReference type="AlphaFoldDB" id="V2WAS6"/>
<gene>
    <name evidence="2" type="ORF">Moror_7573</name>
</gene>
<organism evidence="2 3">
    <name type="scientific">Moniliophthora roreri (strain MCA 2997)</name>
    <name type="common">Cocoa frosty pod rot fungus</name>
    <name type="synonym">Crinipellis roreri</name>
    <dbReference type="NCBI Taxonomy" id="1381753"/>
    <lineage>
        <taxon>Eukaryota</taxon>
        <taxon>Fungi</taxon>
        <taxon>Dikarya</taxon>
        <taxon>Basidiomycota</taxon>
        <taxon>Agaricomycotina</taxon>
        <taxon>Agaricomycetes</taxon>
        <taxon>Agaricomycetidae</taxon>
        <taxon>Agaricales</taxon>
        <taxon>Marasmiineae</taxon>
        <taxon>Marasmiaceae</taxon>
        <taxon>Moniliophthora</taxon>
    </lineage>
</organism>
<reference evidence="2 3" key="1">
    <citation type="journal article" date="2014" name="BMC Genomics">
        <title>Genome and secretome analysis of the hemibiotrophic fungal pathogen, Moniliophthora roreri, which causes frosty pod rot disease of cacao: mechanisms of the biotrophic and necrotrophic phases.</title>
        <authorList>
            <person name="Meinhardt L.W."/>
            <person name="Costa G.G.L."/>
            <person name="Thomazella D.P.T."/>
            <person name="Teixeira P.J.P.L."/>
            <person name="Carazzolle M.F."/>
            <person name="Schuster S.C."/>
            <person name="Carlson J.E."/>
            <person name="Guiltinan M.J."/>
            <person name="Mieczkowski P."/>
            <person name="Farmer A."/>
            <person name="Ramaraj T."/>
            <person name="Crozier J."/>
            <person name="Davis R.E."/>
            <person name="Shao J."/>
            <person name="Melnick R.L."/>
            <person name="Pereira G.A.G."/>
            <person name="Bailey B.A."/>
        </authorList>
    </citation>
    <scope>NUCLEOTIDE SEQUENCE [LARGE SCALE GENOMIC DNA]</scope>
    <source>
        <strain evidence="2 3">MCA 2997</strain>
    </source>
</reference>
<keyword evidence="1" id="KW-0732">Signal</keyword>
<feature type="signal peptide" evidence="1">
    <location>
        <begin position="1"/>
        <end position="22"/>
    </location>
</feature>
<feature type="chain" id="PRO_5004712875" description="Ricin B lectin domain-containing protein" evidence="1">
    <location>
        <begin position="23"/>
        <end position="179"/>
    </location>
</feature>
<evidence type="ECO:0008006" key="4">
    <source>
        <dbReference type="Google" id="ProtNLM"/>
    </source>
</evidence>
<dbReference type="EMBL" id="AWSO01001419">
    <property type="protein sequence ID" value="ESK83913.1"/>
    <property type="molecule type" value="Genomic_DNA"/>
</dbReference>
<evidence type="ECO:0000256" key="1">
    <source>
        <dbReference type="SAM" id="SignalP"/>
    </source>
</evidence>
<dbReference type="OrthoDB" id="2920504at2759"/>
<proteinExistence type="predicted"/>
<accession>V2WAS6</accession>
<keyword evidence="3" id="KW-1185">Reference proteome</keyword>
<dbReference type="KEGG" id="mrr:Moror_7573"/>
<protein>
    <recommendedName>
        <fullName evidence="4">Ricin B lectin domain-containing protein</fullName>
    </recommendedName>
</protein>
<name>V2WAS6_MONRO</name>
<evidence type="ECO:0000313" key="2">
    <source>
        <dbReference type="EMBL" id="ESK83913.1"/>
    </source>
</evidence>